<reference evidence="2 3" key="2">
    <citation type="submission" date="2024-07" db="EMBL/GenBank/DDBJ databases">
        <authorList>
            <person name="Akdeniz Z."/>
        </authorList>
    </citation>
    <scope>NUCLEOTIDE SEQUENCE [LARGE SCALE GENOMIC DNA]</scope>
</reference>
<gene>
    <name evidence="1" type="ORF">HINF_LOCUS29080</name>
    <name evidence="2" type="ORF">HINF_LOCUS30269</name>
</gene>
<dbReference type="EMBL" id="CATOUU010000694">
    <property type="protein sequence ID" value="CAI9941435.1"/>
    <property type="molecule type" value="Genomic_DNA"/>
</dbReference>
<evidence type="ECO:0000313" key="2">
    <source>
        <dbReference type="EMBL" id="CAL6025431.1"/>
    </source>
</evidence>
<evidence type="ECO:0000313" key="3">
    <source>
        <dbReference type="Proteomes" id="UP001642409"/>
    </source>
</evidence>
<reference evidence="1" key="1">
    <citation type="submission" date="2023-06" db="EMBL/GenBank/DDBJ databases">
        <authorList>
            <person name="Kurt Z."/>
        </authorList>
    </citation>
    <scope>NUCLEOTIDE SEQUENCE</scope>
</reference>
<name>A0AA86PU06_9EUKA</name>
<accession>A0AA86PU06</accession>
<organism evidence="1">
    <name type="scientific">Hexamita inflata</name>
    <dbReference type="NCBI Taxonomy" id="28002"/>
    <lineage>
        <taxon>Eukaryota</taxon>
        <taxon>Metamonada</taxon>
        <taxon>Diplomonadida</taxon>
        <taxon>Hexamitidae</taxon>
        <taxon>Hexamitinae</taxon>
        <taxon>Hexamita</taxon>
    </lineage>
</organism>
<dbReference type="AlphaFoldDB" id="A0AA86PU06"/>
<dbReference type="EMBL" id="CAXDID020000099">
    <property type="protein sequence ID" value="CAL6025431.1"/>
    <property type="molecule type" value="Genomic_DNA"/>
</dbReference>
<comment type="caution">
    <text evidence="1">The sequence shown here is derived from an EMBL/GenBank/DDBJ whole genome shotgun (WGS) entry which is preliminary data.</text>
</comment>
<sequence>MAEPCRSRCIQVHLNPENLREVVRFYSENSLCSQFTLNLATSIQRRVVSSQSFDPDLIIDTTRALTAMCPSLCVFENCLLDSFLFSVAYSIKHFISSDHHELEGVLNFLFVFKSELRPNVVCALYHQMKAMLRSVKRMNDSRLITRSAFRVLNGMLDPEAVAMAGQQSVLELCTVLCENISVLKRGLLTASILSDLLWQGAVSNTQLKKAVENTEMDGYFLTFAYEFVYHREQEGIFGERCYAFLGRVVTKQFTTQNLKLMAACVIYRLMQQGVQFEPEVIQATGQVLKNQVFEE</sequence>
<protein>
    <submittedName>
        <fullName evidence="2">Hypothetical_protein</fullName>
    </submittedName>
</protein>
<dbReference type="Proteomes" id="UP001642409">
    <property type="component" value="Unassembled WGS sequence"/>
</dbReference>
<keyword evidence="3" id="KW-1185">Reference proteome</keyword>
<proteinExistence type="predicted"/>
<evidence type="ECO:0000313" key="1">
    <source>
        <dbReference type="EMBL" id="CAI9941435.1"/>
    </source>
</evidence>